<dbReference type="SUPFAM" id="SSF56219">
    <property type="entry name" value="DNase I-like"/>
    <property type="match status" value="1"/>
</dbReference>
<dbReference type="Proteomes" id="UP001233271">
    <property type="component" value="Chromosome 5"/>
</dbReference>
<evidence type="ECO:0000256" key="1">
    <source>
        <dbReference type="SAM" id="MobiDB-lite"/>
    </source>
</evidence>
<dbReference type="KEGG" id="ccac:CcaHIS019_0504630"/>
<dbReference type="GO" id="GO:0000175">
    <property type="term" value="F:3'-5'-RNA exonuclease activity"/>
    <property type="evidence" value="ECO:0007669"/>
    <property type="project" value="TreeGrafter"/>
</dbReference>
<organism evidence="3 4">
    <name type="scientific">Cutaneotrichosporon cavernicola</name>
    <dbReference type="NCBI Taxonomy" id="279322"/>
    <lineage>
        <taxon>Eukaryota</taxon>
        <taxon>Fungi</taxon>
        <taxon>Dikarya</taxon>
        <taxon>Basidiomycota</taxon>
        <taxon>Agaricomycotina</taxon>
        <taxon>Tremellomycetes</taxon>
        <taxon>Trichosporonales</taxon>
        <taxon>Trichosporonaceae</taxon>
        <taxon>Cutaneotrichosporon</taxon>
    </lineage>
</organism>
<dbReference type="InterPro" id="IPR050410">
    <property type="entry name" value="CCR4/nocturin_mRNA_transcr"/>
</dbReference>
<dbReference type="Pfam" id="PF03372">
    <property type="entry name" value="Exo_endo_phos"/>
    <property type="match status" value="1"/>
</dbReference>
<dbReference type="PANTHER" id="PTHR12121">
    <property type="entry name" value="CARBON CATABOLITE REPRESSOR PROTEIN 4"/>
    <property type="match status" value="1"/>
</dbReference>
<dbReference type="InterPro" id="IPR005135">
    <property type="entry name" value="Endo/exonuclease/phosphatase"/>
</dbReference>
<proteinExistence type="predicted"/>
<sequence>MVVLQSDPDAPQLFVSASDMTAHPHDIHVATVNVRFDGMRHDPIPIPKHGAVNPKKPGFWGEKSDLARKNPYREQPWAVRRSRLVDALLSTGELDIIGFQEVYVSQLKDLAVLLGARFAHVGVGRDDGKEAGEYSPIFYDKQRFERVKWKTMWLSSWPEKPGSVGWDASQTRIATFLSLKDKFGGHLVHAVCTHYDDQGLVARAKSSLLIRTAIREWVEAVELETNVVGKKPKAPVLLFGDFNSPPDEDGYKNITSFGPLKAPSFTFLDAYTHLAARRPGYDAQSRPYGPHKTWTGFTAPGLTDTQRIDLVMAAADEDAKKGTDVARGGWVFTQYACLDNWVEEGDADGWQGRWSDHRAVKATLALRSEKCSEGYDDEPAPVPHVELR</sequence>
<dbReference type="Gene3D" id="3.60.10.10">
    <property type="entry name" value="Endonuclease/exonuclease/phosphatase"/>
    <property type="match status" value="1"/>
</dbReference>
<accession>A0AA48QWY4</accession>
<dbReference type="CDD" id="cd09083">
    <property type="entry name" value="EEP-1"/>
    <property type="match status" value="1"/>
</dbReference>
<dbReference type="InterPro" id="IPR036691">
    <property type="entry name" value="Endo/exonu/phosph_ase_sf"/>
</dbReference>
<name>A0AA48QWY4_9TREE</name>
<reference evidence="3" key="1">
    <citation type="journal article" date="2023" name="BMC Genomics">
        <title>Chromosome-level genome assemblies of Cutaneotrichosporon spp. (Trichosporonales, Basidiomycota) reveal imbalanced evolution between nucleotide sequences and chromosome synteny.</title>
        <authorList>
            <person name="Kobayashi Y."/>
            <person name="Kayamori A."/>
            <person name="Aoki K."/>
            <person name="Shiwa Y."/>
            <person name="Matsutani M."/>
            <person name="Fujita N."/>
            <person name="Sugita T."/>
            <person name="Iwasaki W."/>
            <person name="Tanaka N."/>
            <person name="Takashima M."/>
        </authorList>
    </citation>
    <scope>NUCLEOTIDE SEQUENCE</scope>
    <source>
        <strain evidence="3">HIS019</strain>
    </source>
</reference>
<gene>
    <name evidence="3" type="ORF">CcaverHIS019_0504630</name>
</gene>
<dbReference type="GeneID" id="85496705"/>
<keyword evidence="4" id="KW-1185">Reference proteome</keyword>
<dbReference type="EMBL" id="AP028216">
    <property type="protein sequence ID" value="BEI92835.1"/>
    <property type="molecule type" value="Genomic_DNA"/>
</dbReference>
<dbReference type="PANTHER" id="PTHR12121:SF36">
    <property type="entry name" value="ENDONUCLEASE_EXONUCLEASE_PHOSPHATASE DOMAIN-CONTAINING PROTEIN"/>
    <property type="match status" value="1"/>
</dbReference>
<evidence type="ECO:0000259" key="2">
    <source>
        <dbReference type="Pfam" id="PF03372"/>
    </source>
</evidence>
<protein>
    <recommendedName>
        <fullName evidence="2">Endonuclease/exonuclease/phosphatase domain-containing protein</fullName>
    </recommendedName>
</protein>
<dbReference type="AlphaFoldDB" id="A0AA48QWY4"/>
<feature type="region of interest" description="Disordered" evidence="1">
    <location>
        <begin position="45"/>
        <end position="64"/>
    </location>
</feature>
<dbReference type="RefSeq" id="XP_060458100.1">
    <property type="nucleotide sequence ID" value="XM_060601625.1"/>
</dbReference>
<feature type="domain" description="Endonuclease/exonuclease/phosphatase" evidence="2">
    <location>
        <begin position="79"/>
        <end position="325"/>
    </location>
</feature>
<evidence type="ECO:0000313" key="3">
    <source>
        <dbReference type="EMBL" id="BEI92835.1"/>
    </source>
</evidence>
<evidence type="ECO:0000313" key="4">
    <source>
        <dbReference type="Proteomes" id="UP001233271"/>
    </source>
</evidence>